<accession>A0A8J8NYW8</accession>
<name>A0A8J8NYW8_HALGN</name>
<evidence type="ECO:0000313" key="2">
    <source>
        <dbReference type="Proteomes" id="UP000785679"/>
    </source>
</evidence>
<sequence>MQGIGFKRRETLTDKIHQGAASAAKTQAQSTHHHPHNEDLCKLHTFLHQSLFPFHDLTTSQTLSSFFDHLTTNTLFGQTFALPESPTETTFLNYIPLLSGISIEFKHLLNVLRREFTCTNYQEQQLPTEALEGLSKEERGLLGVKLGQVDVNKTFFSVLWSYMYNPKQRIRDYRAPSILCYYRFAEDKPGFLMCRLIGLQFDSLTLLYEWNATSSLVLPTYNDLNKRLKDFIEIDREEQTVRQLKGKKGEAYPYYMHQDFYNLTQKFYDVKD</sequence>
<dbReference type="EMBL" id="RRYP01004509">
    <property type="protein sequence ID" value="TNV82810.1"/>
    <property type="molecule type" value="Genomic_DNA"/>
</dbReference>
<protein>
    <submittedName>
        <fullName evidence="1">Uncharacterized protein</fullName>
    </submittedName>
</protein>
<evidence type="ECO:0000313" key="1">
    <source>
        <dbReference type="EMBL" id="TNV82810.1"/>
    </source>
</evidence>
<dbReference type="AlphaFoldDB" id="A0A8J8NYW8"/>
<comment type="caution">
    <text evidence="1">The sequence shown here is derived from an EMBL/GenBank/DDBJ whole genome shotgun (WGS) entry which is preliminary data.</text>
</comment>
<reference evidence="1" key="1">
    <citation type="submission" date="2019-06" db="EMBL/GenBank/DDBJ databases">
        <authorList>
            <person name="Zheng W."/>
        </authorList>
    </citation>
    <scope>NUCLEOTIDE SEQUENCE</scope>
    <source>
        <strain evidence="1">QDHG01</strain>
    </source>
</reference>
<keyword evidence="2" id="KW-1185">Reference proteome</keyword>
<gene>
    <name evidence="1" type="ORF">FGO68_gene1821</name>
</gene>
<dbReference type="Proteomes" id="UP000785679">
    <property type="component" value="Unassembled WGS sequence"/>
</dbReference>
<proteinExistence type="predicted"/>
<organism evidence="1 2">
    <name type="scientific">Halteria grandinella</name>
    <dbReference type="NCBI Taxonomy" id="5974"/>
    <lineage>
        <taxon>Eukaryota</taxon>
        <taxon>Sar</taxon>
        <taxon>Alveolata</taxon>
        <taxon>Ciliophora</taxon>
        <taxon>Intramacronucleata</taxon>
        <taxon>Spirotrichea</taxon>
        <taxon>Stichotrichia</taxon>
        <taxon>Sporadotrichida</taxon>
        <taxon>Halteriidae</taxon>
        <taxon>Halteria</taxon>
    </lineage>
</organism>